<evidence type="ECO:0000256" key="2">
    <source>
        <dbReference type="ARBA" id="ARBA00022737"/>
    </source>
</evidence>
<dbReference type="SMART" id="SM00248">
    <property type="entry name" value="ANK"/>
    <property type="match status" value="2"/>
</dbReference>
<organism evidence="6 7">
    <name type="scientific">Coniosporium apollinis</name>
    <dbReference type="NCBI Taxonomy" id="61459"/>
    <lineage>
        <taxon>Eukaryota</taxon>
        <taxon>Fungi</taxon>
        <taxon>Dikarya</taxon>
        <taxon>Ascomycota</taxon>
        <taxon>Pezizomycotina</taxon>
        <taxon>Dothideomycetes</taxon>
        <taxon>Dothideomycetes incertae sedis</taxon>
        <taxon>Coniosporium</taxon>
    </lineage>
</organism>
<proteinExistence type="predicted"/>
<dbReference type="EC" id="2.3.1.225" evidence="1"/>
<feature type="compositionally biased region" description="Low complexity" evidence="5">
    <location>
        <begin position="13"/>
        <end position="25"/>
    </location>
</feature>
<dbReference type="PANTHER" id="PTHR24161">
    <property type="entry name" value="ANK_REP_REGION DOMAIN-CONTAINING PROTEIN-RELATED"/>
    <property type="match status" value="1"/>
</dbReference>
<keyword evidence="3 4" id="KW-0040">ANK repeat</keyword>
<evidence type="ECO:0000256" key="4">
    <source>
        <dbReference type="PROSITE-ProRule" id="PRU00023"/>
    </source>
</evidence>
<gene>
    <name evidence="6" type="ORF">H2201_008961</name>
</gene>
<evidence type="ECO:0000256" key="5">
    <source>
        <dbReference type="SAM" id="MobiDB-lite"/>
    </source>
</evidence>
<feature type="repeat" description="ANK" evidence="4">
    <location>
        <begin position="226"/>
        <end position="258"/>
    </location>
</feature>
<comment type="caution">
    <text evidence="6">The sequence shown here is derived from an EMBL/GenBank/DDBJ whole genome shotgun (WGS) entry which is preliminary data.</text>
</comment>
<dbReference type="Gene3D" id="1.25.40.20">
    <property type="entry name" value="Ankyrin repeat-containing domain"/>
    <property type="match status" value="1"/>
</dbReference>
<feature type="region of interest" description="Disordered" evidence="5">
    <location>
        <begin position="1"/>
        <end position="25"/>
    </location>
</feature>
<dbReference type="EMBL" id="JAPDRL010000218">
    <property type="protein sequence ID" value="KAJ9654638.1"/>
    <property type="molecule type" value="Genomic_DNA"/>
</dbReference>
<dbReference type="InterPro" id="IPR002110">
    <property type="entry name" value="Ankyrin_rpt"/>
</dbReference>
<keyword evidence="7" id="KW-1185">Reference proteome</keyword>
<evidence type="ECO:0000256" key="3">
    <source>
        <dbReference type="ARBA" id="ARBA00023043"/>
    </source>
</evidence>
<sequence>TIKTGPTMVLRNPQTRPRPSQTRPFRSLAEASSGLSCEEVTSEQVRNCGHLLTITDTSAGQEVGLVHQSAKDYLLRETHDPIAELEFFRIKKETAKLEIARRCLNYLRDGALADGKVDLARDTQRMEAFPLLSYAVLHWPEHARCLSDPSLDIFDLSLPFYADRSPVCETWLGTYWAAKEYGDPPGSFSLLHIASYWGIVPLAERLLCRRRWQKYLKPGVDQRDSRGRTALHEAARSGNEAMVQLLLEKGADSNAKDKGGTTALHLAAILGKEAVVHLLREAEEGRRVG</sequence>
<evidence type="ECO:0000256" key="1">
    <source>
        <dbReference type="ARBA" id="ARBA00012210"/>
    </source>
</evidence>
<dbReference type="SUPFAM" id="SSF48403">
    <property type="entry name" value="Ankyrin repeat"/>
    <property type="match status" value="1"/>
</dbReference>
<dbReference type="PROSITE" id="PS50297">
    <property type="entry name" value="ANK_REP_REGION"/>
    <property type="match status" value="1"/>
</dbReference>
<accession>A0ABQ9NEZ9</accession>
<evidence type="ECO:0000313" key="7">
    <source>
        <dbReference type="Proteomes" id="UP001172684"/>
    </source>
</evidence>
<feature type="non-terminal residue" evidence="6">
    <location>
        <position position="1"/>
    </location>
</feature>
<dbReference type="InterPro" id="IPR036770">
    <property type="entry name" value="Ankyrin_rpt-contain_sf"/>
</dbReference>
<protein>
    <recommendedName>
        <fullName evidence="1">protein S-acyltransferase</fullName>
        <ecNumber evidence="1">2.3.1.225</ecNumber>
    </recommendedName>
</protein>
<dbReference type="PANTHER" id="PTHR24161:SF85">
    <property type="entry name" value="PALMITOYLTRANSFERASE HIP14"/>
    <property type="match status" value="1"/>
</dbReference>
<dbReference type="PROSITE" id="PS50088">
    <property type="entry name" value="ANK_REPEAT"/>
    <property type="match status" value="1"/>
</dbReference>
<name>A0ABQ9NEZ9_9PEZI</name>
<dbReference type="Proteomes" id="UP001172684">
    <property type="component" value="Unassembled WGS sequence"/>
</dbReference>
<evidence type="ECO:0000313" key="6">
    <source>
        <dbReference type="EMBL" id="KAJ9654638.1"/>
    </source>
</evidence>
<keyword evidence="2" id="KW-0677">Repeat</keyword>
<reference evidence="6" key="1">
    <citation type="submission" date="2022-10" db="EMBL/GenBank/DDBJ databases">
        <title>Culturing micro-colonial fungi from biological soil crusts in the Mojave desert and describing Neophaeococcomyces mojavensis, and introducing the new genera and species Taxawa tesnikishii.</title>
        <authorList>
            <person name="Kurbessoian T."/>
            <person name="Stajich J.E."/>
        </authorList>
    </citation>
    <scope>NUCLEOTIDE SEQUENCE</scope>
    <source>
        <strain evidence="6">TK_1</strain>
    </source>
</reference>
<dbReference type="Pfam" id="PF12796">
    <property type="entry name" value="Ank_2"/>
    <property type="match status" value="1"/>
</dbReference>